<accession>A0A286GWS1</accession>
<dbReference type="SUPFAM" id="SSF111369">
    <property type="entry name" value="HlyD-like secretion proteins"/>
    <property type="match status" value="1"/>
</dbReference>
<keyword evidence="2" id="KW-0175">Coiled coil</keyword>
<dbReference type="Pfam" id="PF25954">
    <property type="entry name" value="Beta-barrel_RND_2"/>
    <property type="match status" value="1"/>
</dbReference>
<dbReference type="FunFam" id="2.40.30.170:FF:000010">
    <property type="entry name" value="Efflux RND transporter periplasmic adaptor subunit"/>
    <property type="match status" value="1"/>
</dbReference>
<dbReference type="GO" id="GO:0015562">
    <property type="term" value="F:efflux transmembrane transporter activity"/>
    <property type="evidence" value="ECO:0007669"/>
    <property type="project" value="TreeGrafter"/>
</dbReference>
<keyword evidence="3" id="KW-0732">Signal</keyword>
<evidence type="ECO:0000259" key="5">
    <source>
        <dbReference type="Pfam" id="PF25989"/>
    </source>
</evidence>
<proteinExistence type="inferred from homology"/>
<dbReference type="InterPro" id="IPR010916">
    <property type="entry name" value="TonB_box_CS"/>
</dbReference>
<dbReference type="InterPro" id="IPR006143">
    <property type="entry name" value="RND_pump_MFP"/>
</dbReference>
<dbReference type="PANTHER" id="PTHR30469:SF16">
    <property type="entry name" value="HAE1 FAMILY EFFLUX PUMP MFP COMPONENT"/>
    <property type="match status" value="1"/>
</dbReference>
<evidence type="ECO:0000313" key="7">
    <source>
        <dbReference type="Proteomes" id="UP000219621"/>
    </source>
</evidence>
<gene>
    <name evidence="6" type="ORF">SAMN05421508_110129</name>
</gene>
<feature type="domain" description="YknX-like C-terminal permuted SH3-like" evidence="5">
    <location>
        <begin position="288"/>
        <end position="357"/>
    </location>
</feature>
<dbReference type="NCBIfam" id="TIGR01730">
    <property type="entry name" value="RND_mfp"/>
    <property type="match status" value="1"/>
</dbReference>
<evidence type="ECO:0000256" key="1">
    <source>
        <dbReference type="ARBA" id="ARBA00009477"/>
    </source>
</evidence>
<dbReference type="InterPro" id="IPR058792">
    <property type="entry name" value="Beta-barrel_RND_2"/>
</dbReference>
<feature type="chain" id="PRO_5012176922" evidence="3">
    <location>
        <begin position="23"/>
        <end position="372"/>
    </location>
</feature>
<dbReference type="EMBL" id="OCNJ01000010">
    <property type="protein sequence ID" value="SOD99943.1"/>
    <property type="molecule type" value="Genomic_DNA"/>
</dbReference>
<comment type="similarity">
    <text evidence="1">Belongs to the membrane fusion protein (MFP) (TC 8.A.1) family.</text>
</comment>
<dbReference type="Gene3D" id="2.40.50.100">
    <property type="match status" value="1"/>
</dbReference>
<evidence type="ECO:0000259" key="4">
    <source>
        <dbReference type="Pfam" id="PF25954"/>
    </source>
</evidence>
<dbReference type="Proteomes" id="UP000219621">
    <property type="component" value="Unassembled WGS sequence"/>
</dbReference>
<feature type="domain" description="CusB-like beta-barrel" evidence="4">
    <location>
        <begin position="210"/>
        <end position="282"/>
    </location>
</feature>
<evidence type="ECO:0000256" key="3">
    <source>
        <dbReference type="SAM" id="SignalP"/>
    </source>
</evidence>
<protein>
    <submittedName>
        <fullName evidence="6">Membrane fusion protein, multidrug efflux system</fullName>
    </submittedName>
</protein>
<sequence length="372" mass="38622">MKARVISIVALAALGGLAYAWSAGLPPFAAGGDRGGAGKPGGQARGPQAKTVAVAAVEPSTITDRLSAIGTIRARESIVVTAEATGVVREVLFDNGSRVDKGAPLVRLDDAEARAELAAARAELTNAQRAYDRASQLRRNGTIAQPVYDEAAAALEAARSVVALAELTLEKRTVRAPFAGRLGFREVSPGTYLTPGEEITTLDDVSVVQVDFAVPEASLSAVAPRQAVTLISAAHPDRTFAGTVATVGSRVDPASRQVRVRADVPNPDDRLRPGQMVAVDVAVQERPALMVPAAAVVAVGYQHFVFVVGPNGIAERREVRLGTRTAGEVEIVEGVQEGERLVIEGAAKLDGGDRVEVVPALAVDPAQTAAES</sequence>
<evidence type="ECO:0000256" key="2">
    <source>
        <dbReference type="SAM" id="Coils"/>
    </source>
</evidence>
<feature type="coiled-coil region" evidence="2">
    <location>
        <begin position="108"/>
        <end position="137"/>
    </location>
</feature>
<name>A0A286GWS1_9PROT</name>
<dbReference type="AlphaFoldDB" id="A0A286GWS1"/>
<dbReference type="PANTHER" id="PTHR30469">
    <property type="entry name" value="MULTIDRUG RESISTANCE PROTEIN MDTA"/>
    <property type="match status" value="1"/>
</dbReference>
<dbReference type="RefSeq" id="WP_097280961.1">
    <property type="nucleotide sequence ID" value="NZ_OCNJ01000010.1"/>
</dbReference>
<dbReference type="Gene3D" id="1.10.287.470">
    <property type="entry name" value="Helix hairpin bin"/>
    <property type="match status" value="1"/>
</dbReference>
<dbReference type="GO" id="GO:1990281">
    <property type="term" value="C:efflux pump complex"/>
    <property type="evidence" value="ECO:0007669"/>
    <property type="project" value="TreeGrafter"/>
</dbReference>
<dbReference type="Gene3D" id="2.40.420.20">
    <property type="match status" value="1"/>
</dbReference>
<organism evidence="6 7">
    <name type="scientific">Caenispirillum bisanense</name>
    <dbReference type="NCBI Taxonomy" id="414052"/>
    <lineage>
        <taxon>Bacteria</taxon>
        <taxon>Pseudomonadati</taxon>
        <taxon>Pseudomonadota</taxon>
        <taxon>Alphaproteobacteria</taxon>
        <taxon>Rhodospirillales</taxon>
        <taxon>Novispirillaceae</taxon>
        <taxon>Caenispirillum</taxon>
    </lineage>
</organism>
<reference evidence="6 7" key="1">
    <citation type="submission" date="2017-09" db="EMBL/GenBank/DDBJ databases">
        <authorList>
            <person name="Ehlers B."/>
            <person name="Leendertz F.H."/>
        </authorList>
    </citation>
    <scope>NUCLEOTIDE SEQUENCE [LARGE SCALE GENOMIC DNA]</scope>
    <source>
        <strain evidence="6 7">USBA 140</strain>
    </source>
</reference>
<dbReference type="InterPro" id="IPR058637">
    <property type="entry name" value="YknX-like_C"/>
</dbReference>
<evidence type="ECO:0000313" key="6">
    <source>
        <dbReference type="EMBL" id="SOD99943.1"/>
    </source>
</evidence>
<keyword evidence="7" id="KW-1185">Reference proteome</keyword>
<dbReference type="Pfam" id="PF25989">
    <property type="entry name" value="YknX_C"/>
    <property type="match status" value="1"/>
</dbReference>
<dbReference type="OrthoDB" id="9806939at2"/>
<feature type="signal peptide" evidence="3">
    <location>
        <begin position="1"/>
        <end position="22"/>
    </location>
</feature>
<dbReference type="Gene3D" id="2.40.30.170">
    <property type="match status" value="1"/>
</dbReference>
<dbReference type="PROSITE" id="PS00430">
    <property type="entry name" value="TONB_DEPENDENT_REC_1"/>
    <property type="match status" value="1"/>
</dbReference>